<feature type="domain" description="BMERB" evidence="25">
    <location>
        <begin position="1879"/>
        <end position="1946"/>
    </location>
</feature>
<dbReference type="SUPFAM" id="SSF49265">
    <property type="entry name" value="Fibronectin type III"/>
    <property type="match status" value="1"/>
</dbReference>
<feature type="coiled-coil region" evidence="17">
    <location>
        <begin position="1914"/>
        <end position="1941"/>
    </location>
</feature>
<dbReference type="InterPro" id="IPR017441">
    <property type="entry name" value="Protein_kinase_ATP_BS"/>
</dbReference>
<dbReference type="Gene3D" id="3.30.200.20">
    <property type="entry name" value="Phosphorylase Kinase, domain 1"/>
    <property type="match status" value="1"/>
</dbReference>
<feature type="non-terminal residue" evidence="26">
    <location>
        <position position="2792"/>
    </location>
</feature>
<name>A0A8J7T8T6_ATRSP</name>
<evidence type="ECO:0000259" key="22">
    <source>
        <dbReference type="PROSITE" id="PS50853"/>
    </source>
</evidence>
<evidence type="ECO:0000256" key="12">
    <source>
        <dbReference type="ARBA" id="ARBA00023054"/>
    </source>
</evidence>
<dbReference type="Pfam" id="PF07714">
    <property type="entry name" value="PK_Tyr_Ser-Thr"/>
    <property type="match status" value="1"/>
</dbReference>
<accession>A0A8J7T8T6</accession>
<feature type="compositionally biased region" description="Pro residues" evidence="18">
    <location>
        <begin position="503"/>
        <end position="512"/>
    </location>
</feature>
<feature type="compositionally biased region" description="Low complexity" evidence="18">
    <location>
        <begin position="245"/>
        <end position="258"/>
    </location>
</feature>
<evidence type="ECO:0000256" key="6">
    <source>
        <dbReference type="ARBA" id="ARBA00022692"/>
    </source>
</evidence>
<feature type="compositionally biased region" description="Pro residues" evidence="18">
    <location>
        <begin position="1166"/>
        <end position="1176"/>
    </location>
</feature>
<feature type="compositionally biased region" description="Acidic residues" evidence="18">
    <location>
        <begin position="1482"/>
        <end position="1493"/>
    </location>
</feature>
<feature type="domain" description="Eph LBD" evidence="23">
    <location>
        <begin position="1915"/>
        <end position="2093"/>
    </location>
</feature>
<dbReference type="InterPro" id="IPR008266">
    <property type="entry name" value="Tyr_kinase_AS"/>
</dbReference>
<dbReference type="PRINTS" id="PR00109">
    <property type="entry name" value="TYRKINASE"/>
</dbReference>
<dbReference type="SMART" id="SM00033">
    <property type="entry name" value="CH"/>
    <property type="match status" value="1"/>
</dbReference>
<feature type="compositionally biased region" description="Pro residues" evidence="18">
    <location>
        <begin position="887"/>
        <end position="902"/>
    </location>
</feature>
<dbReference type="InterPro" id="IPR001245">
    <property type="entry name" value="Ser-Thr/Tyr_kinase_cat_dom"/>
</dbReference>
<feature type="region of interest" description="Disordered" evidence="18">
    <location>
        <begin position="186"/>
        <end position="213"/>
    </location>
</feature>
<evidence type="ECO:0000256" key="8">
    <source>
        <dbReference type="ARBA" id="ARBA00022753"/>
    </source>
</evidence>
<feature type="compositionally biased region" description="Acidic residues" evidence="18">
    <location>
        <begin position="1201"/>
        <end position="1218"/>
    </location>
</feature>
<evidence type="ECO:0000313" key="26">
    <source>
        <dbReference type="EMBL" id="MBN3314006.1"/>
    </source>
</evidence>
<gene>
    <name evidence="26" type="primary">Axl_1</name>
    <name evidence="26" type="ORF">GTO95_0004668</name>
</gene>
<dbReference type="Gene3D" id="2.60.120.260">
    <property type="entry name" value="Galactose-binding domain-like"/>
    <property type="match status" value="1"/>
</dbReference>
<feature type="compositionally biased region" description="Low complexity" evidence="18">
    <location>
        <begin position="1259"/>
        <end position="1273"/>
    </location>
</feature>
<keyword evidence="15" id="KW-0675">Receptor</keyword>
<dbReference type="InterPro" id="IPR050540">
    <property type="entry name" value="F-actin_Monoox_Mical"/>
</dbReference>
<feature type="compositionally biased region" description="Polar residues" evidence="18">
    <location>
        <begin position="2221"/>
        <end position="2235"/>
    </location>
</feature>
<evidence type="ECO:0000256" key="2">
    <source>
        <dbReference type="ARBA" id="ARBA00004479"/>
    </source>
</evidence>
<evidence type="ECO:0000256" key="18">
    <source>
        <dbReference type="SAM" id="MobiDB-lite"/>
    </source>
</evidence>
<dbReference type="InterPro" id="IPR019448">
    <property type="entry name" value="NT-C2"/>
</dbReference>
<feature type="domain" description="Calponin-homology (CH)" evidence="21">
    <location>
        <begin position="1675"/>
        <end position="1839"/>
    </location>
</feature>
<feature type="compositionally biased region" description="Basic and acidic residues" evidence="18">
    <location>
        <begin position="1051"/>
        <end position="1064"/>
    </location>
</feature>
<dbReference type="PROSITE" id="PS50011">
    <property type="entry name" value="PROTEIN_KINASE_DOM"/>
    <property type="match status" value="1"/>
</dbReference>
<feature type="transmembrane region" description="Helical" evidence="19">
    <location>
        <begin position="2347"/>
        <end position="2371"/>
    </location>
</feature>
<feature type="non-terminal residue" evidence="26">
    <location>
        <position position="1"/>
    </location>
</feature>
<dbReference type="Pfam" id="PF25599">
    <property type="entry name" value="Ephrin_CRD"/>
    <property type="match status" value="1"/>
</dbReference>
<keyword evidence="7 16" id="KW-0547">Nucleotide-binding</keyword>
<feature type="domain" description="Protein kinase" evidence="20">
    <location>
        <begin position="2435"/>
        <end position="2707"/>
    </location>
</feature>
<dbReference type="GO" id="GO:0005524">
    <property type="term" value="F:ATP binding"/>
    <property type="evidence" value="ECO:0007669"/>
    <property type="project" value="UniProtKB-UniRule"/>
</dbReference>
<keyword evidence="11 19" id="KW-1133">Transmembrane helix</keyword>
<dbReference type="InterPro" id="IPR013783">
    <property type="entry name" value="Ig-like_fold"/>
</dbReference>
<dbReference type="SUPFAM" id="SSF49785">
    <property type="entry name" value="Galactose-binding domain-like"/>
    <property type="match status" value="1"/>
</dbReference>
<dbReference type="CDD" id="cd00063">
    <property type="entry name" value="FN3"/>
    <property type="match status" value="1"/>
</dbReference>
<dbReference type="FunFam" id="1.10.510.10:FF:000089">
    <property type="entry name" value="Tyrosine-protein kinase receptor TYRO3"/>
    <property type="match status" value="1"/>
</dbReference>
<evidence type="ECO:0000256" key="10">
    <source>
        <dbReference type="ARBA" id="ARBA00022840"/>
    </source>
</evidence>
<feature type="compositionally biased region" description="Basic and acidic residues" evidence="18">
    <location>
        <begin position="627"/>
        <end position="640"/>
    </location>
</feature>
<evidence type="ECO:0000256" key="16">
    <source>
        <dbReference type="PROSITE-ProRule" id="PRU10141"/>
    </source>
</evidence>
<evidence type="ECO:0000256" key="15">
    <source>
        <dbReference type="ARBA" id="ARBA00023170"/>
    </source>
</evidence>
<keyword evidence="27" id="KW-1185">Reference proteome</keyword>
<dbReference type="GO" id="GO:0004714">
    <property type="term" value="F:transmembrane receptor protein tyrosine kinase activity"/>
    <property type="evidence" value="ECO:0007669"/>
    <property type="project" value="UniProtKB-EC"/>
</dbReference>
<dbReference type="PROSITE" id="PS00109">
    <property type="entry name" value="PROTEIN_KINASE_TYR"/>
    <property type="match status" value="1"/>
</dbReference>
<sequence length="2792" mass="297686">MSSVWKRLQRVGKKASKFQFVASYQELMVECTKKWQPDKLKVVWTRRNRRICSKPHGWQPGIKNPYRGMVVWPVPENVDITVTLYKDPHAEEFEDKDWTFVIENESKGHRKVLASVDVNMKKYASALPTQTDLTLKLKPLSVKVVEATLKLSLSCVFLKEGKATDEDMQSLASLMSVKPADIGNLDDFADSDEEEERRSSVGATPCRRLSSDWSGGASVADIIASLRVTRMLQSRALVWPSPADPRGLTAPPLLPRLRAQPFSPLPPLPPPLPSPRPPRWGPETLSACASVLPEIQRELGTLAEEEDDSSAACQGTEVPSHAEPCSWLGLRLQVDFNVGSGLERLKCCYFAKCQMLPVTEDACKSQLTVSRWNRRLWFCSFLPVADACASAVATSVEATAEPLLVTVVIPPLEGAPLAPVNSPLRSLTRAPGVPLSGDHGWDFQVYPNSFRKRRLHQLVCHNPESAASKLQPSGPVPAGVSGGSSAPLQPEPGVAPKTDQPVESPPPAPPPQRVDRRIEDVPESPVTPQTSPPPLPQAAPPGDPSNSTQTPPARDQRPLLGGQPPLAELGPALDGAANEKEEGVEPARGLEDGEEGAGFEARQEELLPVLGAQLPLHRAQGPADGCLRAERRETGREISGRRGSTPGLPSQDRRKCFSPRPEKDTGAAAPPPLDGTVSGLTSNKNRFQIESTLQATRAPGAPSTREPRSEEPLMEEKLEKAALPAPAQSRADRQTERALAPGRPPSPGSQTVPPKAPSTTPQEPAPHVQSPSQEEQPPLANAGPVPDESTNGKELGEGPVSGLDAPREEAESGAGQEEEVSLGAVVGILDRGPESTAATPQPPSPGPGGVPCAPPTSRPRSGGAPPEAPAASPPRDGGDGPTDAPAESPPPPHRHPCPPVPSEAPRVVAPEPTPPDRSPSPEGEPAVPGTVIGGAEGKEPVSRLEAVAEDTPAGPGEAAAGSPDSGPESVAAVPQQPEPGVAAALSAQQPGSEEDRIMEGPAEALRSTPAQDETGRHTAAVKLPVTQLSPTPLSIGFMAPKVPFTDAQEPLSRDHTPSQRDDTPLAKTAPAVDEGANENSLELQQVSGLEAVMEEAGSELWPEEVGAVEAIVGAQVKGPGGSEVSGVRARPPTERPETEETPTFGNQAKAPDLPSTQFSGGTYPAPVTPQPSPPLLPRTVAPEAPGVTAQEIPAEAQSPVQEEEPPLADVVDEGANEEAPERKAGSGLEPVKEEAGSGGGREEEEAAALGALDRGPQLSGPGAAGVPSGPSESQRMAEKAPEPPSPEREGKHRDVAPERPETSHPLDFSLPQPVLPITPRSPAHGLSAEVQGPSGGEKTLLAAEGPVVDEAANEEAPERKAGSGLEPVKEEAGSGGGQEEEEEAAVGALDGGPQPSDPGAAGVPGGPAAEPPSSESERIAENLVAAPPPAPAPEGEEAFPCAPAEISVPCQPLPSALPRTVAPEAPAITPQEIPAEAQSPVQEEEPPLADVVDEGANGKEPERKAGSGLEPVKEEAGSGGGQEEEEAAALGALDGGYERVDATLQPPRPEVACSLCPQQPNRTAACKSPPSRPGGGGRMPLAETGPTLVEGANQRAHFRIHWAPFPAPPPSLLPPIPILSVTREPPDWLPHPGRDLFRPMASFLPGSKALWEAGRQTGRRTQQSLLSPVPSPGLVSSSQSLLQWCQEVTRGYRGVRITNFNTSWRNGLAFCAILHHFHPGKISYEALDPLDIKANNKKMSSPVPSPGLVSSSQSLLQWCQEVTRGYRGVRITNFNTSWRNGLAFCAILHHFHPGKMWAFDGFAALGISRLLEPADMVLLSVPDRLIVMTYLCQIRAHFTGQELSVSSQTDGASKAGPPKESHPPGKISQGFLLGGGGPCATVPPCSNRDEEEELIQEWFTLVNKKNALIRRQDHLQLLQEEQDLERRFELLNRELRAMMAVEGTDELLLYRNASLPIYQACAKKLAGVAKSLWTGWVARDGARHLLLDLVFTQEPDSHNDSGPLEVYVLEGDGPSRGVPNRRQARGPVAVPAARFSQPHWGPSRIVEALNYVTGMDLGPLTREGFHLGLSYSGPCLLLCSVRLYFRKCPGFTRDRAEFGRVAGGSGPARGTCVANALEVAPPQRECREDGRWGPLQGRCVCGPGYEERGPACEDQIRSLYRPYTISCIRNVSFRRPQLALQETHRQGEKLGGQSTFIRRPWSSWGEGPRLGAQRRPPSPPRNLTTHGLSPSSLTLSWDPPADMGGRTDLTYGVGCQRRDGGSGGGFEACGDAVRFEPGAGGLTAPLVNVTGLRLWLDYRFTVQASNAVSSGLPSAASTASVAIHRWERKSKPSTSPVPESQKQNSPLFLLIVTGLASILTVLVLTSVCFAVRKKYCKLDQEQEVELLPIQSAVTYRRQEEVRPAPQQEVNPAPRVGLSERLAASLRDVLVDCSRLTLGKDLGAGEFGTVYKGVFSPREGPDLIVAVKTMKVGIYSQEDLEAFLREAEIMLNFDHENVARLLGVALQSNSESPTPVPLVILPFMKHGDLRRFLIATRYGDIPMFVPYQSLLRFMIDISSGMEYLSSKGFLHRDLAARNCMLGDDLRVCVADFGLSKKVYSCNYYRQTAAIRMPVKWMAVESLAESVYTTKSDVWSFGVTMWEIVSRGRTPYPGVHNHEIPDLLESGIRLKEPADCDRKLYEVMLSCWHRDPAQRPGFAELGGRLRGLLSALPPLPAKEEAHYINQGLEAAAAAAAGWGAEVEAARDGAGPESDGGGGGGGGGNLYLPTPLALAQKDDEGYELCAKAEVAISLP</sequence>
<evidence type="ECO:0000259" key="20">
    <source>
        <dbReference type="PROSITE" id="PS50011"/>
    </source>
</evidence>
<feature type="compositionally biased region" description="Low complexity" evidence="18">
    <location>
        <begin position="472"/>
        <end position="487"/>
    </location>
</feature>
<feature type="compositionally biased region" description="Low complexity" evidence="18">
    <location>
        <begin position="873"/>
        <end position="886"/>
    </location>
</feature>
<feature type="compositionally biased region" description="Basic and acidic residues" evidence="18">
    <location>
        <begin position="705"/>
        <end position="720"/>
    </location>
</feature>
<evidence type="ECO:0000259" key="25">
    <source>
        <dbReference type="PROSITE" id="PS51848"/>
    </source>
</evidence>
<feature type="domain" description="Fibronectin type-III" evidence="22">
    <location>
        <begin position="2219"/>
        <end position="2324"/>
    </location>
</feature>
<dbReference type="Pfam" id="PF12130">
    <property type="entry name" value="bMERB_dom"/>
    <property type="match status" value="1"/>
</dbReference>
<feature type="region of interest" description="Disordered" evidence="18">
    <location>
        <begin position="465"/>
        <end position="1078"/>
    </location>
</feature>
<evidence type="ECO:0000256" key="5">
    <source>
        <dbReference type="ARBA" id="ARBA00022679"/>
    </source>
</evidence>
<dbReference type="PROSITE" id="PS51848">
    <property type="entry name" value="BMERB"/>
    <property type="match status" value="1"/>
</dbReference>
<evidence type="ECO:0000256" key="3">
    <source>
        <dbReference type="ARBA" id="ARBA00011902"/>
    </source>
</evidence>
<dbReference type="PROSITE" id="PS51840">
    <property type="entry name" value="C2_NT"/>
    <property type="match status" value="1"/>
</dbReference>
<dbReference type="GO" id="GO:0016020">
    <property type="term" value="C:membrane"/>
    <property type="evidence" value="ECO:0007669"/>
    <property type="project" value="UniProtKB-SubCell"/>
</dbReference>
<keyword evidence="5" id="KW-0808">Transferase</keyword>
<dbReference type="GO" id="GO:0005768">
    <property type="term" value="C:endosome"/>
    <property type="evidence" value="ECO:0007669"/>
    <property type="project" value="UniProtKB-SubCell"/>
</dbReference>
<evidence type="ECO:0000259" key="23">
    <source>
        <dbReference type="PROSITE" id="PS51550"/>
    </source>
</evidence>
<feature type="compositionally biased region" description="Basic and acidic residues" evidence="18">
    <location>
        <begin position="1356"/>
        <end position="1372"/>
    </location>
</feature>
<feature type="compositionally biased region" description="Gly residues" evidence="18">
    <location>
        <begin position="2751"/>
        <end position="2760"/>
    </location>
</feature>
<keyword evidence="4" id="KW-0597">Phosphoprotein</keyword>
<dbReference type="InterPro" id="IPR036116">
    <property type="entry name" value="FN3_sf"/>
</dbReference>
<evidence type="ECO:0000256" key="19">
    <source>
        <dbReference type="SAM" id="Phobius"/>
    </source>
</evidence>
<proteinExistence type="predicted"/>
<keyword evidence="12 17" id="KW-0175">Coiled coil</keyword>
<feature type="region of interest" description="Disordered" evidence="18">
    <location>
        <begin position="1845"/>
        <end position="1867"/>
    </location>
</feature>
<dbReference type="Pfam" id="PF10358">
    <property type="entry name" value="NT-C2"/>
    <property type="match status" value="1"/>
</dbReference>
<comment type="subcellular location">
    <subcellularLocation>
        <location evidence="1">Endosome</location>
    </subcellularLocation>
    <subcellularLocation>
        <location evidence="2">Membrane</location>
        <topology evidence="2">Single-pass type I membrane protein</topology>
    </subcellularLocation>
</comment>
<feature type="compositionally biased region" description="Basic and acidic residues" evidence="18">
    <location>
        <begin position="1219"/>
        <end position="1235"/>
    </location>
</feature>
<dbReference type="PROSITE" id="PS50853">
    <property type="entry name" value="FN3"/>
    <property type="match status" value="1"/>
</dbReference>
<feature type="compositionally biased region" description="Basic and acidic residues" evidence="18">
    <location>
        <begin position="1275"/>
        <end position="1304"/>
    </location>
</feature>
<dbReference type="PROSITE" id="PS51550">
    <property type="entry name" value="EPH_LBD"/>
    <property type="match status" value="1"/>
</dbReference>
<dbReference type="Gene3D" id="2.60.40.10">
    <property type="entry name" value="Immunoglobulins"/>
    <property type="match status" value="1"/>
</dbReference>
<keyword evidence="9 26" id="KW-0418">Kinase</keyword>
<evidence type="ECO:0000256" key="14">
    <source>
        <dbReference type="ARBA" id="ARBA00023137"/>
    </source>
</evidence>
<dbReference type="InterPro" id="IPR003961">
    <property type="entry name" value="FN3_dom"/>
</dbReference>
<evidence type="ECO:0000256" key="11">
    <source>
        <dbReference type="ARBA" id="ARBA00022989"/>
    </source>
</evidence>
<dbReference type="SMART" id="SM00220">
    <property type="entry name" value="S_TKc"/>
    <property type="match status" value="1"/>
</dbReference>
<evidence type="ECO:0000256" key="13">
    <source>
        <dbReference type="ARBA" id="ARBA00023136"/>
    </source>
</evidence>
<keyword evidence="13 19" id="KW-0472">Membrane</keyword>
<dbReference type="FunFam" id="1.10.418.10:FF:000023">
    <property type="entry name" value="EH domain-binding protein 1 isoform X1"/>
    <property type="match status" value="1"/>
</dbReference>
<feature type="compositionally biased region" description="Pro residues" evidence="18">
    <location>
        <begin position="263"/>
        <end position="276"/>
    </location>
</feature>
<feature type="domain" description="C2 NT-type" evidence="24">
    <location>
        <begin position="8"/>
        <end position="157"/>
    </location>
</feature>
<dbReference type="EC" id="2.7.10.1" evidence="3"/>
<dbReference type="InterPro" id="IPR001715">
    <property type="entry name" value="CH_dom"/>
</dbReference>
<keyword evidence="8" id="KW-0967">Endosome</keyword>
<evidence type="ECO:0000256" key="17">
    <source>
        <dbReference type="SAM" id="Coils"/>
    </source>
</evidence>
<dbReference type="InterPro" id="IPR011009">
    <property type="entry name" value="Kinase-like_dom_sf"/>
</dbReference>
<dbReference type="InterPro" id="IPR000719">
    <property type="entry name" value="Prot_kinase_dom"/>
</dbReference>
<feature type="compositionally biased region" description="Basic and acidic residues" evidence="18">
    <location>
        <begin position="1496"/>
        <end position="1516"/>
    </location>
</feature>
<feature type="compositionally biased region" description="Polar residues" evidence="18">
    <location>
        <begin position="678"/>
        <end position="695"/>
    </location>
</feature>
<evidence type="ECO:0000259" key="21">
    <source>
        <dbReference type="PROSITE" id="PS50021"/>
    </source>
</evidence>
<feature type="region of interest" description="Disordered" evidence="18">
    <location>
        <begin position="2741"/>
        <end position="2760"/>
    </location>
</feature>
<dbReference type="Gene3D" id="2.60.40.1770">
    <property type="entry name" value="ephrin a2 ectodomain"/>
    <property type="match status" value="1"/>
</dbReference>
<dbReference type="Gene3D" id="1.10.510.10">
    <property type="entry name" value="Transferase(Phosphotransferase) domain 1"/>
    <property type="match status" value="1"/>
</dbReference>
<evidence type="ECO:0000259" key="24">
    <source>
        <dbReference type="PROSITE" id="PS51840"/>
    </source>
</evidence>
<evidence type="ECO:0000256" key="7">
    <source>
        <dbReference type="ARBA" id="ARBA00022741"/>
    </source>
</evidence>
<feature type="compositionally biased region" description="Polar residues" evidence="18">
    <location>
        <begin position="748"/>
        <end position="762"/>
    </location>
</feature>
<dbReference type="InterPro" id="IPR001090">
    <property type="entry name" value="Ephrin_rcpt_lig-bd_dom"/>
</dbReference>
<keyword evidence="10 16" id="KW-0067">ATP-binding</keyword>
<feature type="binding site" evidence="16">
    <location>
        <position position="2467"/>
    </location>
    <ligand>
        <name>ATP</name>
        <dbReference type="ChEBI" id="CHEBI:30616"/>
    </ligand>
</feature>
<dbReference type="SMART" id="SM00060">
    <property type="entry name" value="FN3"/>
    <property type="match status" value="1"/>
</dbReference>
<dbReference type="SMART" id="SM01203">
    <property type="entry name" value="DUF3585"/>
    <property type="match status" value="1"/>
</dbReference>
<evidence type="ECO:0000256" key="9">
    <source>
        <dbReference type="ARBA" id="ARBA00022777"/>
    </source>
</evidence>
<feature type="region of interest" description="Disordered" evidence="18">
    <location>
        <begin position="1116"/>
        <end position="1525"/>
    </location>
</feature>
<comment type="caution">
    <text evidence="26">The sequence shown here is derived from an EMBL/GenBank/DDBJ whole genome shotgun (WGS) entry which is preliminary data.</text>
</comment>
<feature type="region of interest" description="Disordered" evidence="18">
    <location>
        <begin position="2198"/>
        <end position="2241"/>
    </location>
</feature>
<dbReference type="PANTHER" id="PTHR23167:SF42">
    <property type="entry name" value="EH DOMAIN-BINDING PROTEIN 1-LIKE PROTEIN 1"/>
    <property type="match status" value="1"/>
</dbReference>
<dbReference type="InterPro" id="IPR020635">
    <property type="entry name" value="Tyr_kinase_cat_dom"/>
</dbReference>
<evidence type="ECO:0000313" key="27">
    <source>
        <dbReference type="Proteomes" id="UP000736164"/>
    </source>
</evidence>
<dbReference type="PROSITE" id="PS00107">
    <property type="entry name" value="PROTEIN_KINASE_ATP"/>
    <property type="match status" value="1"/>
</dbReference>
<feature type="compositionally biased region" description="Low complexity" evidence="18">
    <location>
        <begin position="1385"/>
        <end position="1414"/>
    </location>
</feature>
<dbReference type="Pfam" id="PF00307">
    <property type="entry name" value="CH"/>
    <property type="match status" value="2"/>
</dbReference>
<dbReference type="InterPro" id="IPR022735">
    <property type="entry name" value="bMERB_dom"/>
</dbReference>
<dbReference type="Pfam" id="PF00041">
    <property type="entry name" value="fn3"/>
    <property type="match status" value="1"/>
</dbReference>
<keyword evidence="6 19" id="KW-0812">Transmembrane</keyword>
<feature type="compositionally biased region" description="Pro residues" evidence="18">
    <location>
        <begin position="530"/>
        <end position="543"/>
    </location>
</feature>
<dbReference type="PANTHER" id="PTHR23167">
    <property type="entry name" value="CALPONIN HOMOLOGY DOMAIN-CONTAINING PROTEIN DDB_G0272472-RELATED"/>
    <property type="match status" value="1"/>
</dbReference>
<organism evidence="26 27">
    <name type="scientific">Atractosteus spatula</name>
    <name type="common">Alligator gar</name>
    <name type="synonym">Lepisosteus spatula</name>
    <dbReference type="NCBI Taxonomy" id="7917"/>
    <lineage>
        <taxon>Eukaryota</taxon>
        <taxon>Metazoa</taxon>
        <taxon>Chordata</taxon>
        <taxon>Craniata</taxon>
        <taxon>Vertebrata</taxon>
        <taxon>Euteleostomi</taxon>
        <taxon>Actinopterygii</taxon>
        <taxon>Neopterygii</taxon>
        <taxon>Holostei</taxon>
        <taxon>Semionotiformes</taxon>
        <taxon>Lepisosteidae</taxon>
        <taxon>Atractosteus</taxon>
    </lineage>
</organism>
<dbReference type="EMBL" id="JAAWVO010013848">
    <property type="protein sequence ID" value="MBN3314006.1"/>
    <property type="molecule type" value="Genomic_DNA"/>
</dbReference>
<dbReference type="SMART" id="SM00219">
    <property type="entry name" value="TyrKc"/>
    <property type="match status" value="1"/>
</dbReference>
<dbReference type="Proteomes" id="UP000736164">
    <property type="component" value="Unassembled WGS sequence"/>
</dbReference>
<evidence type="ECO:0000256" key="4">
    <source>
        <dbReference type="ARBA" id="ARBA00022553"/>
    </source>
</evidence>
<dbReference type="InterPro" id="IPR036872">
    <property type="entry name" value="CH_dom_sf"/>
</dbReference>
<dbReference type="SUPFAM" id="SSF47576">
    <property type="entry name" value="Calponin-homology domain, CH-domain"/>
    <property type="match status" value="2"/>
</dbReference>
<dbReference type="SMART" id="SM00615">
    <property type="entry name" value="EPH_lbd"/>
    <property type="match status" value="1"/>
</dbReference>
<reference evidence="26" key="1">
    <citation type="journal article" date="2021" name="Cell">
        <title>Tracing the genetic footprints of vertebrate landing in non-teleost ray-finned fishes.</title>
        <authorList>
            <person name="Bi X."/>
            <person name="Wang K."/>
            <person name="Yang L."/>
            <person name="Pan H."/>
            <person name="Jiang H."/>
            <person name="Wei Q."/>
            <person name="Fang M."/>
            <person name="Yu H."/>
            <person name="Zhu C."/>
            <person name="Cai Y."/>
            <person name="He Y."/>
            <person name="Gan X."/>
            <person name="Zeng H."/>
            <person name="Yu D."/>
            <person name="Zhu Y."/>
            <person name="Jiang H."/>
            <person name="Qiu Q."/>
            <person name="Yang H."/>
            <person name="Zhang Y.E."/>
            <person name="Wang W."/>
            <person name="Zhu M."/>
            <person name="He S."/>
            <person name="Zhang G."/>
        </authorList>
    </citation>
    <scope>NUCLEOTIDE SEQUENCE</scope>
    <source>
        <strain evidence="26">Allg_001</strain>
    </source>
</reference>
<feature type="compositionally biased region" description="Basic and acidic residues" evidence="18">
    <location>
        <begin position="651"/>
        <end position="665"/>
    </location>
</feature>
<dbReference type="PROSITE" id="PS50021">
    <property type="entry name" value="CH"/>
    <property type="match status" value="1"/>
</dbReference>
<evidence type="ECO:0000256" key="1">
    <source>
        <dbReference type="ARBA" id="ARBA00004177"/>
    </source>
</evidence>
<feature type="region of interest" description="Disordered" evidence="18">
    <location>
        <begin position="240"/>
        <end position="276"/>
    </location>
</feature>
<feature type="compositionally biased region" description="Pro residues" evidence="18">
    <location>
        <begin position="840"/>
        <end position="857"/>
    </location>
</feature>
<feature type="compositionally biased region" description="Basic and acidic residues" evidence="18">
    <location>
        <begin position="577"/>
        <end position="591"/>
    </location>
</feature>
<keyword evidence="14" id="KW-0829">Tyrosine-protein kinase</keyword>
<feature type="compositionally biased region" description="Low complexity" evidence="18">
    <location>
        <begin position="949"/>
        <end position="967"/>
    </location>
</feature>
<protein>
    <recommendedName>
        <fullName evidence="3">receptor protein-tyrosine kinase</fullName>
        <ecNumber evidence="3">2.7.10.1</ecNumber>
    </recommendedName>
</protein>
<dbReference type="Gene3D" id="1.10.418.10">
    <property type="entry name" value="Calponin-like domain"/>
    <property type="match status" value="2"/>
</dbReference>
<dbReference type="SUPFAM" id="SSF56112">
    <property type="entry name" value="Protein kinase-like (PK-like)"/>
    <property type="match status" value="1"/>
</dbReference>
<dbReference type="InterPro" id="IPR008979">
    <property type="entry name" value="Galactose-bd-like_sf"/>
</dbReference>